<evidence type="ECO:0000256" key="1">
    <source>
        <dbReference type="ARBA" id="ARBA00004613"/>
    </source>
</evidence>
<protein>
    <submittedName>
        <fullName evidence="8">Uncharacterized protein</fullName>
    </submittedName>
</protein>
<keyword evidence="5" id="KW-0027">Amidation</keyword>
<evidence type="ECO:0000256" key="2">
    <source>
        <dbReference type="ARBA" id="ARBA00006356"/>
    </source>
</evidence>
<name>A0AAV5UNB6_9BILA</name>
<sequence length="99" mass="10853">MANTLIAVLILCVALVSADYNEEIIKRNAFGTMRFGKRSMRLLESGEASGLPRLTRSGASLGTMRFGKRSMASAEYEDLELFTGAKRSAALGTMRFGRR</sequence>
<evidence type="ECO:0000256" key="7">
    <source>
        <dbReference type="SAM" id="SignalP"/>
    </source>
</evidence>
<comment type="subcellular location">
    <subcellularLocation>
        <location evidence="1">Secreted</location>
    </subcellularLocation>
</comment>
<keyword evidence="7" id="KW-0732">Signal</keyword>
<feature type="chain" id="PRO_5043562931" evidence="7">
    <location>
        <begin position="19"/>
        <end position="99"/>
    </location>
</feature>
<keyword evidence="6" id="KW-0527">Neuropeptide</keyword>
<comment type="similarity">
    <text evidence="2">Belongs to the FARP (FMRFamide related peptide) family.</text>
</comment>
<dbReference type="AlphaFoldDB" id="A0AAV5UNB6"/>
<proteinExistence type="inferred from homology"/>
<evidence type="ECO:0000256" key="6">
    <source>
        <dbReference type="ARBA" id="ARBA00023320"/>
    </source>
</evidence>
<dbReference type="EMBL" id="BTSX01000006">
    <property type="protein sequence ID" value="GMT07911.1"/>
    <property type="molecule type" value="Genomic_DNA"/>
</dbReference>
<dbReference type="Proteomes" id="UP001432027">
    <property type="component" value="Unassembled WGS sequence"/>
</dbReference>
<accession>A0AAV5UNB6</accession>
<evidence type="ECO:0000313" key="9">
    <source>
        <dbReference type="Proteomes" id="UP001432027"/>
    </source>
</evidence>
<dbReference type="InterPro" id="IPR002544">
    <property type="entry name" value="FMRFamid-related_peptide-like"/>
</dbReference>
<evidence type="ECO:0000256" key="5">
    <source>
        <dbReference type="ARBA" id="ARBA00022815"/>
    </source>
</evidence>
<comment type="caution">
    <text evidence="8">The sequence shown here is derived from an EMBL/GenBank/DDBJ whole genome shotgun (WGS) entry which is preliminary data.</text>
</comment>
<evidence type="ECO:0000313" key="8">
    <source>
        <dbReference type="EMBL" id="GMT07911.1"/>
    </source>
</evidence>
<gene>
    <name evidence="8" type="ORF">PENTCL1PPCAC_30085</name>
</gene>
<dbReference type="GO" id="GO:0005576">
    <property type="term" value="C:extracellular region"/>
    <property type="evidence" value="ECO:0007669"/>
    <property type="project" value="UniProtKB-SubCell"/>
</dbReference>
<feature type="signal peptide" evidence="7">
    <location>
        <begin position="1"/>
        <end position="18"/>
    </location>
</feature>
<organism evidence="8 9">
    <name type="scientific">Pristionchus entomophagus</name>
    <dbReference type="NCBI Taxonomy" id="358040"/>
    <lineage>
        <taxon>Eukaryota</taxon>
        <taxon>Metazoa</taxon>
        <taxon>Ecdysozoa</taxon>
        <taxon>Nematoda</taxon>
        <taxon>Chromadorea</taxon>
        <taxon>Rhabditida</taxon>
        <taxon>Rhabditina</taxon>
        <taxon>Diplogasteromorpha</taxon>
        <taxon>Diplogasteroidea</taxon>
        <taxon>Neodiplogasteridae</taxon>
        <taxon>Pristionchus</taxon>
    </lineage>
</organism>
<keyword evidence="4" id="KW-0165">Cleavage on pair of basic residues</keyword>
<dbReference type="GO" id="GO:0007218">
    <property type="term" value="P:neuropeptide signaling pathway"/>
    <property type="evidence" value="ECO:0007669"/>
    <property type="project" value="UniProtKB-KW"/>
</dbReference>
<keyword evidence="3" id="KW-0964">Secreted</keyword>
<dbReference type="Pfam" id="PF01581">
    <property type="entry name" value="FARP"/>
    <property type="match status" value="1"/>
</dbReference>
<evidence type="ECO:0000256" key="3">
    <source>
        <dbReference type="ARBA" id="ARBA00022525"/>
    </source>
</evidence>
<reference evidence="8" key="1">
    <citation type="submission" date="2023-10" db="EMBL/GenBank/DDBJ databases">
        <title>Genome assembly of Pristionchus species.</title>
        <authorList>
            <person name="Yoshida K."/>
            <person name="Sommer R.J."/>
        </authorList>
    </citation>
    <scope>NUCLEOTIDE SEQUENCE</scope>
    <source>
        <strain evidence="8">RS0144</strain>
    </source>
</reference>
<evidence type="ECO:0000256" key="4">
    <source>
        <dbReference type="ARBA" id="ARBA00022685"/>
    </source>
</evidence>
<keyword evidence="9" id="KW-1185">Reference proteome</keyword>